<dbReference type="GO" id="GO:0003725">
    <property type="term" value="F:double-stranded RNA binding"/>
    <property type="evidence" value="ECO:0007669"/>
    <property type="project" value="TreeGrafter"/>
</dbReference>
<evidence type="ECO:0000256" key="7">
    <source>
        <dbReference type="ARBA" id="ARBA00047984"/>
    </source>
</evidence>
<protein>
    <recommendedName>
        <fullName evidence="1">RNA helicase</fullName>
        <ecNumber evidence="1">3.6.4.13</ecNumber>
    </recommendedName>
</protein>
<dbReference type="GO" id="GO:0045943">
    <property type="term" value="P:positive regulation of transcription by RNA polymerase I"/>
    <property type="evidence" value="ECO:0007669"/>
    <property type="project" value="TreeGrafter"/>
</dbReference>
<dbReference type="CDD" id="cd18791">
    <property type="entry name" value="SF2_C_RHA"/>
    <property type="match status" value="1"/>
</dbReference>
<dbReference type="SMART" id="SM00382">
    <property type="entry name" value="AAA"/>
    <property type="match status" value="1"/>
</dbReference>
<comment type="caution">
    <text evidence="10">The sequence shown here is derived from an EMBL/GenBank/DDBJ whole genome shotgun (WGS) entry which is preliminary data.</text>
</comment>
<keyword evidence="2" id="KW-0508">mRNA splicing</keyword>
<keyword evidence="2" id="KW-0507">mRNA processing</keyword>
<dbReference type="PROSITE" id="PS00690">
    <property type="entry name" value="DEAH_ATP_HELICASE"/>
    <property type="match status" value="1"/>
</dbReference>
<dbReference type="PANTHER" id="PTHR18934">
    <property type="entry name" value="ATP-DEPENDENT RNA HELICASE"/>
    <property type="match status" value="1"/>
</dbReference>
<reference evidence="10" key="1">
    <citation type="submission" date="2021-01" db="EMBL/GenBank/DDBJ databases">
        <authorList>
            <person name="Lovell J.T."/>
            <person name="Bentley N."/>
            <person name="Bhattarai G."/>
            <person name="Jenkins J.W."/>
            <person name="Sreedasyam A."/>
            <person name="Alarcon Y."/>
            <person name="Bock C."/>
            <person name="Boston L."/>
            <person name="Carlson J."/>
            <person name="Cervantes K."/>
            <person name="Clermont K."/>
            <person name="Krom N."/>
            <person name="Kubenka K."/>
            <person name="Mamidi S."/>
            <person name="Mattison C."/>
            <person name="Monteros M."/>
            <person name="Pisani C."/>
            <person name="Plott C."/>
            <person name="Rajasekar S."/>
            <person name="Rhein H.S."/>
            <person name="Rohla C."/>
            <person name="Song M."/>
            <person name="Hilaire R.S."/>
            <person name="Shu S."/>
            <person name="Wells L."/>
            <person name="Wang X."/>
            <person name="Webber J."/>
            <person name="Heerema R.J."/>
            <person name="Klein P."/>
            <person name="Conner P."/>
            <person name="Grauke L."/>
            <person name="Grimwood J."/>
            <person name="Schmutz J."/>
            <person name="Randall J.J."/>
        </authorList>
    </citation>
    <scope>NUCLEOTIDE SEQUENCE</scope>
    <source>
        <tissue evidence="10">Leaf</tissue>
    </source>
</reference>
<dbReference type="Pfam" id="PF00271">
    <property type="entry name" value="Helicase_C"/>
    <property type="match status" value="1"/>
</dbReference>
<dbReference type="PROSITE" id="PS51192">
    <property type="entry name" value="HELICASE_ATP_BIND_1"/>
    <property type="match status" value="1"/>
</dbReference>
<keyword evidence="6" id="KW-0067">ATP-binding</keyword>
<feature type="domain" description="Helicase ATP-binding" evidence="8">
    <location>
        <begin position="1"/>
        <end position="175"/>
    </location>
</feature>
<organism evidence="10 11">
    <name type="scientific">Carya illinoinensis</name>
    <name type="common">Pecan</name>
    <dbReference type="NCBI Taxonomy" id="32201"/>
    <lineage>
        <taxon>Eukaryota</taxon>
        <taxon>Viridiplantae</taxon>
        <taxon>Streptophyta</taxon>
        <taxon>Embryophyta</taxon>
        <taxon>Tracheophyta</taxon>
        <taxon>Spermatophyta</taxon>
        <taxon>Magnoliopsida</taxon>
        <taxon>eudicotyledons</taxon>
        <taxon>Gunneridae</taxon>
        <taxon>Pentapetalae</taxon>
        <taxon>rosids</taxon>
        <taxon>fabids</taxon>
        <taxon>Fagales</taxon>
        <taxon>Juglandaceae</taxon>
        <taxon>Carya</taxon>
    </lineage>
</organism>
<dbReference type="GO" id="GO:0005681">
    <property type="term" value="C:spliceosomal complex"/>
    <property type="evidence" value="ECO:0007669"/>
    <property type="project" value="UniProtKB-KW"/>
</dbReference>
<dbReference type="EC" id="3.6.4.13" evidence="1"/>
<dbReference type="Pfam" id="PF04408">
    <property type="entry name" value="WHD_HA2"/>
    <property type="match status" value="1"/>
</dbReference>
<evidence type="ECO:0000256" key="3">
    <source>
        <dbReference type="ARBA" id="ARBA00022741"/>
    </source>
</evidence>
<evidence type="ECO:0000259" key="8">
    <source>
        <dbReference type="PROSITE" id="PS51192"/>
    </source>
</evidence>
<evidence type="ECO:0000313" key="11">
    <source>
        <dbReference type="Proteomes" id="UP000811246"/>
    </source>
</evidence>
<evidence type="ECO:0000256" key="1">
    <source>
        <dbReference type="ARBA" id="ARBA00012552"/>
    </source>
</evidence>
<evidence type="ECO:0000313" key="10">
    <source>
        <dbReference type="EMBL" id="KAG6708665.1"/>
    </source>
</evidence>
<dbReference type="PANTHER" id="PTHR18934:SF118">
    <property type="entry name" value="ATP-DEPENDENT RNA HELICASE DHX33"/>
    <property type="match status" value="1"/>
</dbReference>
<keyword evidence="2" id="KW-0747">Spliceosome</keyword>
<evidence type="ECO:0000256" key="2">
    <source>
        <dbReference type="ARBA" id="ARBA00022728"/>
    </source>
</evidence>
<dbReference type="GO" id="GO:0005730">
    <property type="term" value="C:nucleolus"/>
    <property type="evidence" value="ECO:0007669"/>
    <property type="project" value="TreeGrafter"/>
</dbReference>
<dbReference type="GO" id="GO:0003724">
    <property type="term" value="F:RNA helicase activity"/>
    <property type="evidence" value="ECO:0007669"/>
    <property type="project" value="UniProtKB-EC"/>
</dbReference>
<sequence length="557" mass="62687">MRCHNDTLIIVGKIGSGKTTQLPQFLFNARLCRDGKTIGITHPRRVVVVTVAKRVAEECGVEFEDATSISTRIKYMIDGLLLREALLDPYLSRYSIIIVDEAHERTVHTDVLLGLLKNIQRARSKSFNDRVNIEKNKENNVTLSDKDNGLIIMSASLDARGFSDARAVHVQGRQFPVDIFYTHHAEADYLDAALITIFQIHLEEGPEEIESVERLVKERLQQLPEGTLPSEKQMRAFRQAPAGFRKVILATNIAETSVTIPGIKYVIDPGLEKARSYDPVKGMESLIIVPISKSQALFDNLSCEGSGKCFRLYPEGEFDKLENSTKPEIKRCNLSNVILLLKALGINDIVGLLSFNYVPWYINIFELSNTASIVKSLEQLFLLGALTDECKLSNPVGHQMAQLPLDPVYSRALILASQFNCLEEMLITVAMLSVESIFYGPRARTAMRCFSSPEGDHLTLVNVYHACDEFLDKRVVGLSKEKKDKILSKWCKENFINSRSLRHARDIHSQIRCHVEQMGLRVASCGDGMVQFRKCLAASFFLNAALRQPEGTYRYLM</sequence>
<evidence type="ECO:0000259" key="9">
    <source>
        <dbReference type="PROSITE" id="PS51194"/>
    </source>
</evidence>
<keyword evidence="3" id="KW-0547">Nucleotide-binding</keyword>
<gene>
    <name evidence="10" type="ORF">I3842_06G093000</name>
</gene>
<dbReference type="Proteomes" id="UP000811246">
    <property type="component" value="Chromosome 6"/>
</dbReference>
<dbReference type="InterPro" id="IPR003593">
    <property type="entry name" value="AAA+_ATPase"/>
</dbReference>
<proteinExistence type="predicted"/>
<keyword evidence="5" id="KW-0347">Helicase</keyword>
<evidence type="ECO:0000256" key="4">
    <source>
        <dbReference type="ARBA" id="ARBA00022801"/>
    </source>
</evidence>
<dbReference type="PROSITE" id="PS51194">
    <property type="entry name" value="HELICASE_CTER"/>
    <property type="match status" value="1"/>
</dbReference>
<dbReference type="SMART" id="SM00487">
    <property type="entry name" value="DEXDc"/>
    <property type="match status" value="1"/>
</dbReference>
<dbReference type="InterPro" id="IPR001650">
    <property type="entry name" value="Helicase_C-like"/>
</dbReference>
<dbReference type="InterPro" id="IPR002464">
    <property type="entry name" value="DNA/RNA_helicase_DEAH_CS"/>
</dbReference>
<dbReference type="EMBL" id="CM031830">
    <property type="protein sequence ID" value="KAG6708665.1"/>
    <property type="molecule type" value="Genomic_DNA"/>
</dbReference>
<dbReference type="GO" id="GO:0005524">
    <property type="term" value="F:ATP binding"/>
    <property type="evidence" value="ECO:0007669"/>
    <property type="project" value="UniProtKB-KW"/>
</dbReference>
<dbReference type="InterPro" id="IPR007502">
    <property type="entry name" value="Helicase-assoc_dom"/>
</dbReference>
<evidence type="ECO:0000256" key="5">
    <source>
        <dbReference type="ARBA" id="ARBA00022806"/>
    </source>
</evidence>
<comment type="catalytic activity">
    <reaction evidence="7">
        <text>ATP + H2O = ADP + phosphate + H(+)</text>
        <dbReference type="Rhea" id="RHEA:13065"/>
        <dbReference type="ChEBI" id="CHEBI:15377"/>
        <dbReference type="ChEBI" id="CHEBI:15378"/>
        <dbReference type="ChEBI" id="CHEBI:30616"/>
        <dbReference type="ChEBI" id="CHEBI:43474"/>
        <dbReference type="ChEBI" id="CHEBI:456216"/>
        <dbReference type="EC" id="3.6.4.13"/>
    </reaction>
</comment>
<accession>A0A922JI74</accession>
<dbReference type="SMART" id="SM00847">
    <property type="entry name" value="HA2"/>
    <property type="match status" value="1"/>
</dbReference>
<name>A0A922JI74_CARIL</name>
<evidence type="ECO:0000256" key="6">
    <source>
        <dbReference type="ARBA" id="ARBA00022840"/>
    </source>
</evidence>
<feature type="domain" description="Helicase C-terminal" evidence="9">
    <location>
        <begin position="189"/>
        <end position="345"/>
    </location>
</feature>
<keyword evidence="4" id="KW-0378">Hydrolase</keyword>
<dbReference type="AlphaFoldDB" id="A0A922JI74"/>
<dbReference type="InterPro" id="IPR014001">
    <property type="entry name" value="Helicase_ATP-bd"/>
</dbReference>
<dbReference type="InterPro" id="IPR048333">
    <property type="entry name" value="HA2_WH"/>
</dbReference>
<dbReference type="GO" id="GO:0016787">
    <property type="term" value="F:hydrolase activity"/>
    <property type="evidence" value="ECO:0007669"/>
    <property type="project" value="UniProtKB-KW"/>
</dbReference>
<dbReference type="Pfam" id="PF21010">
    <property type="entry name" value="HA2_C"/>
    <property type="match status" value="1"/>
</dbReference>